<evidence type="ECO:0000313" key="3">
    <source>
        <dbReference type="EMBL" id="MCH4562718.1"/>
    </source>
</evidence>
<reference evidence="3 4" key="1">
    <citation type="submission" date="2022-02" db="EMBL/GenBank/DDBJ databases">
        <title>Halomonas fukangensis sp. nov., a halophilic bacterium isolated from a bulk soil of Kalidium foliatum at Fukang.</title>
        <authorList>
            <person name="Huang Y."/>
        </authorList>
    </citation>
    <scope>NUCLEOTIDE SEQUENCE [LARGE SCALE GENOMIC DNA]</scope>
    <source>
        <strain evidence="3 4">EGI 63088</strain>
    </source>
</reference>
<dbReference type="NCBIfam" id="TIGR02385">
    <property type="entry name" value="RelE_StbE"/>
    <property type="match status" value="1"/>
</dbReference>
<dbReference type="Proteomes" id="UP001202117">
    <property type="component" value="Unassembled WGS sequence"/>
</dbReference>
<evidence type="ECO:0000256" key="2">
    <source>
        <dbReference type="ARBA" id="ARBA00022649"/>
    </source>
</evidence>
<keyword evidence="2" id="KW-1277">Toxin-antitoxin system</keyword>
<evidence type="ECO:0000313" key="4">
    <source>
        <dbReference type="Proteomes" id="UP001202117"/>
    </source>
</evidence>
<sequence length="95" mass="10819">MTLVWTRLARLDRKEIREYIAQDNPAAALALDELVSEKAQRLADHPNLGRPGRVAGTQELVAHRNYLLIYDVSGDTVRVLRVLHAARQWPLPQKL</sequence>
<proteinExistence type="inferred from homology"/>
<comment type="caution">
    <text evidence="3">The sequence shown here is derived from an EMBL/GenBank/DDBJ whole genome shotgun (WGS) entry which is preliminary data.</text>
</comment>
<protein>
    <submittedName>
        <fullName evidence="3">Type II toxin-antitoxin system RelE/ParE family toxin</fullName>
    </submittedName>
</protein>
<dbReference type="PANTHER" id="PTHR33755:SF6">
    <property type="entry name" value="PLASMID STABILIZATION SYSTEM PROTEIN"/>
    <property type="match status" value="1"/>
</dbReference>
<accession>A0ABS9RS96</accession>
<dbReference type="InterPro" id="IPR035093">
    <property type="entry name" value="RelE/ParE_toxin_dom_sf"/>
</dbReference>
<dbReference type="Pfam" id="PF05016">
    <property type="entry name" value="ParE_toxin"/>
    <property type="match status" value="1"/>
</dbReference>
<gene>
    <name evidence="3" type="ORF">MKP05_06190</name>
</gene>
<comment type="similarity">
    <text evidence="1">Belongs to the RelE toxin family.</text>
</comment>
<dbReference type="PANTHER" id="PTHR33755">
    <property type="entry name" value="TOXIN PARE1-RELATED"/>
    <property type="match status" value="1"/>
</dbReference>
<name>A0ABS9RS96_9GAMM</name>
<dbReference type="InterPro" id="IPR051803">
    <property type="entry name" value="TA_system_RelE-like_toxin"/>
</dbReference>
<keyword evidence="4" id="KW-1185">Reference proteome</keyword>
<dbReference type="EMBL" id="JAKVPY010000006">
    <property type="protein sequence ID" value="MCH4562718.1"/>
    <property type="molecule type" value="Genomic_DNA"/>
</dbReference>
<dbReference type="InterPro" id="IPR007712">
    <property type="entry name" value="RelE/ParE_toxin"/>
</dbReference>
<evidence type="ECO:0000256" key="1">
    <source>
        <dbReference type="ARBA" id="ARBA00006226"/>
    </source>
</evidence>
<dbReference type="RefSeq" id="WP_240567481.1">
    <property type="nucleotide sequence ID" value="NZ_JAKVPY010000006.1"/>
</dbReference>
<dbReference type="Gene3D" id="3.30.2310.20">
    <property type="entry name" value="RelE-like"/>
    <property type="match status" value="1"/>
</dbReference>
<organism evidence="3 4">
    <name type="scientific">Halomonas flagellata</name>
    <dbReference type="NCBI Taxonomy" id="2920385"/>
    <lineage>
        <taxon>Bacteria</taxon>
        <taxon>Pseudomonadati</taxon>
        <taxon>Pseudomonadota</taxon>
        <taxon>Gammaproteobacteria</taxon>
        <taxon>Oceanospirillales</taxon>
        <taxon>Halomonadaceae</taxon>
        <taxon>Halomonas</taxon>
    </lineage>
</organism>